<dbReference type="EC" id="1.8.5.3" evidence="2"/>
<keyword evidence="1" id="KW-0812">Transmembrane</keyword>
<feature type="transmembrane region" description="Helical" evidence="1">
    <location>
        <begin position="105"/>
        <end position="126"/>
    </location>
</feature>
<name>A0ABT2NRH6_9RHOB</name>
<feature type="transmembrane region" description="Helical" evidence="1">
    <location>
        <begin position="255"/>
        <end position="274"/>
    </location>
</feature>
<evidence type="ECO:0000256" key="1">
    <source>
        <dbReference type="SAM" id="Phobius"/>
    </source>
</evidence>
<keyword evidence="2" id="KW-0560">Oxidoreductase</keyword>
<organism evidence="2 3">
    <name type="scientific">Albidovulum sediminis</name>
    <dbReference type="NCBI Taxonomy" id="3066345"/>
    <lineage>
        <taxon>Bacteria</taxon>
        <taxon>Pseudomonadati</taxon>
        <taxon>Pseudomonadota</taxon>
        <taxon>Alphaproteobacteria</taxon>
        <taxon>Rhodobacterales</taxon>
        <taxon>Paracoccaceae</taxon>
        <taxon>Albidovulum</taxon>
    </lineage>
</organism>
<dbReference type="PANTHER" id="PTHR38095:SF1">
    <property type="entry name" value="ANAEROBIC DIMETHYL SULFOXIDE REDUCTASE CHAIN YNFH"/>
    <property type="match status" value="1"/>
</dbReference>
<sequence>MHPAPSVILFTVFSGLGFGLLAVLGSGLMPVTGWAALVAYGAGYGLAVAGLLASTFHLGNPQRALRAFSQWRTSWLSREAWASVAALALMAPVAASAAFRGVLMPALGIAAAVLCLLTVLTTSMIYAQLRTVPRWNHWTTPALFFGHAVAGGALLAGLGNAPVLLLLLGLFMALAFRVGDGRFAERGHTLATATGLGPGTVRQFAPPHTGTNYLMREMIHVVGRKHALKLRVIAVLFGAILPALVLLALPSGLVATLLAAALHLTGALAGRWLFFAEAEHVVGLYYGLR</sequence>
<dbReference type="PANTHER" id="PTHR38095">
    <property type="entry name" value="ANAEROBIC DIMETHYL SULFOXIDE REDUCTASE CHAIN YNFH"/>
    <property type="match status" value="1"/>
</dbReference>
<dbReference type="Proteomes" id="UP001205601">
    <property type="component" value="Unassembled WGS sequence"/>
</dbReference>
<keyword evidence="3" id="KW-1185">Reference proteome</keyword>
<dbReference type="RefSeq" id="WP_261496428.1">
    <property type="nucleotide sequence ID" value="NZ_JAOCQF010000002.1"/>
</dbReference>
<feature type="transmembrane region" description="Helical" evidence="1">
    <location>
        <begin position="7"/>
        <end position="28"/>
    </location>
</feature>
<accession>A0ABT2NRH6</accession>
<evidence type="ECO:0000313" key="3">
    <source>
        <dbReference type="Proteomes" id="UP001205601"/>
    </source>
</evidence>
<comment type="caution">
    <text evidence="2">The sequence shown here is derived from an EMBL/GenBank/DDBJ whole genome shotgun (WGS) entry which is preliminary data.</text>
</comment>
<dbReference type="GO" id="GO:0016491">
    <property type="term" value="F:oxidoreductase activity"/>
    <property type="evidence" value="ECO:0007669"/>
    <property type="project" value="UniProtKB-KW"/>
</dbReference>
<keyword evidence="1" id="KW-1133">Transmembrane helix</keyword>
<evidence type="ECO:0000313" key="2">
    <source>
        <dbReference type="EMBL" id="MCT8330569.1"/>
    </source>
</evidence>
<feature type="transmembrane region" description="Helical" evidence="1">
    <location>
        <begin position="228"/>
        <end position="249"/>
    </location>
</feature>
<feature type="transmembrane region" description="Helical" evidence="1">
    <location>
        <begin position="34"/>
        <end position="59"/>
    </location>
</feature>
<protein>
    <submittedName>
        <fullName evidence="2">Dimethyl sulfoxide reductase anchor subunit</fullName>
        <ecNumber evidence="2">1.8.5.3</ecNumber>
    </submittedName>
</protein>
<keyword evidence="1" id="KW-0472">Membrane</keyword>
<reference evidence="3" key="1">
    <citation type="submission" date="2023-07" db="EMBL/GenBank/DDBJ databases">
        <title>Defluviimonas sediminis sp. nov., isolated from mangrove sediment.</title>
        <authorList>
            <person name="Liu L."/>
            <person name="Li J."/>
            <person name="Huang Y."/>
            <person name="Pan J."/>
            <person name="Li M."/>
        </authorList>
    </citation>
    <scope>NUCLEOTIDE SEQUENCE [LARGE SCALE GENOMIC DNA]</scope>
    <source>
        <strain evidence="3">FT324</strain>
    </source>
</reference>
<dbReference type="EMBL" id="JAOCQF010000002">
    <property type="protein sequence ID" value="MCT8330569.1"/>
    <property type="molecule type" value="Genomic_DNA"/>
</dbReference>
<proteinExistence type="predicted"/>
<gene>
    <name evidence="2" type="ORF">N5I32_13670</name>
</gene>
<dbReference type="InterPro" id="IPR007059">
    <property type="entry name" value="DmsC"/>
</dbReference>
<dbReference type="Pfam" id="PF04976">
    <property type="entry name" value="DmsC"/>
    <property type="match status" value="1"/>
</dbReference>